<evidence type="ECO:0000256" key="11">
    <source>
        <dbReference type="SAM" id="MobiDB-lite"/>
    </source>
</evidence>
<keyword evidence="5 10" id="KW-0997">Cell inner membrane</keyword>
<dbReference type="PRINTS" id="PR01374">
    <property type="entry name" value="TONBPROTEIN"/>
</dbReference>
<evidence type="ECO:0000256" key="7">
    <source>
        <dbReference type="ARBA" id="ARBA00022927"/>
    </source>
</evidence>
<feature type="compositionally biased region" description="Pro residues" evidence="11">
    <location>
        <begin position="74"/>
        <end position="84"/>
    </location>
</feature>
<comment type="similarity">
    <text evidence="2 10">Belongs to the TonB family.</text>
</comment>
<organism evidence="13 14">
    <name type="scientific">Chitiniphilus purpureus</name>
    <dbReference type="NCBI Taxonomy" id="2981137"/>
    <lineage>
        <taxon>Bacteria</taxon>
        <taxon>Pseudomonadati</taxon>
        <taxon>Pseudomonadota</taxon>
        <taxon>Betaproteobacteria</taxon>
        <taxon>Neisseriales</taxon>
        <taxon>Chitinibacteraceae</taxon>
        <taxon>Chitiniphilus</taxon>
    </lineage>
</organism>
<dbReference type="PANTHER" id="PTHR33446:SF2">
    <property type="entry name" value="PROTEIN TONB"/>
    <property type="match status" value="1"/>
</dbReference>
<dbReference type="Pfam" id="PF03544">
    <property type="entry name" value="TonB_C"/>
    <property type="match status" value="1"/>
</dbReference>
<keyword evidence="10" id="KW-0735">Signal-anchor</keyword>
<keyword evidence="4 10" id="KW-1003">Cell membrane</keyword>
<evidence type="ECO:0000256" key="10">
    <source>
        <dbReference type="RuleBase" id="RU362123"/>
    </source>
</evidence>
<gene>
    <name evidence="13" type="ORF">N8I74_16245</name>
</gene>
<dbReference type="NCBIfam" id="TIGR01352">
    <property type="entry name" value="tonB_Cterm"/>
    <property type="match status" value="1"/>
</dbReference>
<evidence type="ECO:0000256" key="1">
    <source>
        <dbReference type="ARBA" id="ARBA00004383"/>
    </source>
</evidence>
<evidence type="ECO:0000256" key="4">
    <source>
        <dbReference type="ARBA" id="ARBA00022475"/>
    </source>
</evidence>
<feature type="compositionally biased region" description="Pro residues" evidence="11">
    <location>
        <begin position="94"/>
        <end position="129"/>
    </location>
</feature>
<evidence type="ECO:0000256" key="2">
    <source>
        <dbReference type="ARBA" id="ARBA00006555"/>
    </source>
</evidence>
<sequence>MSTYRYIGVTAVCAAHAVLIYGVIQGSQWSAPPEPVTAPVLTYVELPAAQPEAVPAPPKPQPRPEPRPVLKRPQPQPRPLPAPQAPAENAVRLPPEPVQPAAPEPAPAAPAPAPVAAPSPAPAPAPEPETQPVFDAAYLNNPKPGYPRQSQVLREEGTVLVRVKVSAAGLPLSATLARSSGFSRLDNAALEAVKRWRFKPAMRGKEPVEATVTVPMQFRLDS</sequence>
<keyword evidence="8 10" id="KW-1133">Transmembrane helix</keyword>
<evidence type="ECO:0000256" key="8">
    <source>
        <dbReference type="ARBA" id="ARBA00022989"/>
    </source>
</evidence>
<keyword evidence="6 10" id="KW-0812">Transmembrane</keyword>
<dbReference type="PROSITE" id="PS52015">
    <property type="entry name" value="TONB_CTD"/>
    <property type="match status" value="1"/>
</dbReference>
<evidence type="ECO:0000256" key="6">
    <source>
        <dbReference type="ARBA" id="ARBA00022692"/>
    </source>
</evidence>
<dbReference type="SUPFAM" id="SSF74653">
    <property type="entry name" value="TolA/TonB C-terminal domain"/>
    <property type="match status" value="1"/>
</dbReference>
<dbReference type="InterPro" id="IPR037682">
    <property type="entry name" value="TonB_C"/>
</dbReference>
<keyword evidence="14" id="KW-1185">Reference proteome</keyword>
<evidence type="ECO:0000259" key="12">
    <source>
        <dbReference type="PROSITE" id="PS52015"/>
    </source>
</evidence>
<evidence type="ECO:0000256" key="9">
    <source>
        <dbReference type="ARBA" id="ARBA00023136"/>
    </source>
</evidence>
<dbReference type="InterPro" id="IPR006260">
    <property type="entry name" value="TonB/TolA_C"/>
</dbReference>
<accession>A0ABY6DKG8</accession>
<keyword evidence="7 10" id="KW-0653">Protein transport</keyword>
<reference evidence="13" key="1">
    <citation type="submission" date="2022-10" db="EMBL/GenBank/DDBJ databases">
        <title>Chitiniphilus purpureus sp. nov., a novel chitin-degrading bacterium isolated from crawfish pond sediment.</title>
        <authorList>
            <person name="Li K."/>
        </authorList>
    </citation>
    <scope>NUCLEOTIDE SEQUENCE</scope>
    <source>
        <strain evidence="13">CD1</strain>
    </source>
</reference>
<dbReference type="EMBL" id="CP106753">
    <property type="protein sequence ID" value="UXY14850.1"/>
    <property type="molecule type" value="Genomic_DNA"/>
</dbReference>
<comment type="function">
    <text evidence="10">Interacts with outer membrane receptor proteins that carry out high-affinity binding and energy dependent uptake into the periplasmic space of specific substrates. It could act to transduce energy from the cytoplasmic membrane to specific energy-requiring processes in the outer membrane, resulting in the release into the periplasm of ligands bound by these outer membrane proteins.</text>
</comment>
<keyword evidence="3 10" id="KW-0813">Transport</keyword>
<evidence type="ECO:0000313" key="13">
    <source>
        <dbReference type="EMBL" id="UXY14850.1"/>
    </source>
</evidence>
<evidence type="ECO:0000313" key="14">
    <source>
        <dbReference type="Proteomes" id="UP001061302"/>
    </source>
</evidence>
<keyword evidence="9 10" id="KW-0472">Membrane</keyword>
<dbReference type="InterPro" id="IPR051045">
    <property type="entry name" value="TonB-dependent_transducer"/>
</dbReference>
<protein>
    <recommendedName>
        <fullName evidence="10">Protein TonB</fullName>
    </recommendedName>
</protein>
<dbReference type="PANTHER" id="PTHR33446">
    <property type="entry name" value="PROTEIN TONB-RELATED"/>
    <property type="match status" value="1"/>
</dbReference>
<feature type="transmembrane region" description="Helical" evidence="10">
    <location>
        <begin position="6"/>
        <end position="24"/>
    </location>
</feature>
<evidence type="ECO:0000256" key="5">
    <source>
        <dbReference type="ARBA" id="ARBA00022519"/>
    </source>
</evidence>
<dbReference type="Gene3D" id="3.30.1150.10">
    <property type="match status" value="1"/>
</dbReference>
<dbReference type="RefSeq" id="WP_263124173.1">
    <property type="nucleotide sequence ID" value="NZ_CP106753.1"/>
</dbReference>
<name>A0ABY6DKG8_9NEIS</name>
<feature type="region of interest" description="Disordered" evidence="11">
    <location>
        <begin position="51"/>
        <end position="131"/>
    </location>
</feature>
<dbReference type="InterPro" id="IPR003538">
    <property type="entry name" value="TonB"/>
</dbReference>
<proteinExistence type="inferred from homology"/>
<feature type="domain" description="TonB C-terminal" evidence="12">
    <location>
        <begin position="131"/>
        <end position="222"/>
    </location>
</feature>
<dbReference type="Proteomes" id="UP001061302">
    <property type="component" value="Chromosome"/>
</dbReference>
<evidence type="ECO:0000256" key="3">
    <source>
        <dbReference type="ARBA" id="ARBA00022448"/>
    </source>
</evidence>
<comment type="subcellular location">
    <subcellularLocation>
        <location evidence="1 10">Cell inner membrane</location>
        <topology evidence="1 10">Single-pass membrane protein</topology>
        <orientation evidence="1 10">Periplasmic side</orientation>
    </subcellularLocation>
</comment>